<dbReference type="PATRIC" id="fig|1603606.3.peg.1966"/>
<dbReference type="STRING" id="1603606.DSOUD_1811"/>
<name>A0A0M5IRK1_9BACT</name>
<proteinExistence type="predicted"/>
<reference evidence="1 2" key="1">
    <citation type="submission" date="2015-07" db="EMBL/GenBank/DDBJ databases">
        <title>Isolation and Genomic Characterization of a Novel Halophilic Metal-Reducing Deltaproteobacterium from the Deep Subsurface.</title>
        <authorList>
            <person name="Badalamenti J.P."/>
            <person name="Summers Z.M."/>
            <person name="Gralnick J.A."/>
            <person name="Bond D.R."/>
        </authorList>
    </citation>
    <scope>NUCLEOTIDE SEQUENCE [LARGE SCALE GENOMIC DNA]</scope>
    <source>
        <strain evidence="1 2">WTL</strain>
    </source>
</reference>
<organism evidence="1 2">
    <name type="scientific">Desulfuromonas soudanensis</name>
    <dbReference type="NCBI Taxonomy" id="1603606"/>
    <lineage>
        <taxon>Bacteria</taxon>
        <taxon>Pseudomonadati</taxon>
        <taxon>Thermodesulfobacteriota</taxon>
        <taxon>Desulfuromonadia</taxon>
        <taxon>Desulfuromonadales</taxon>
        <taxon>Desulfuromonadaceae</taxon>
        <taxon>Desulfuromonas</taxon>
    </lineage>
</organism>
<keyword evidence="2" id="KW-1185">Reference proteome</keyword>
<sequence length="264" mass="29658">MSHPLYGLQKAADKSAEAAEIWLRQNLPRLRQRDILRTVNGDCSCPTCHDKQFGAFSAAKKCLGEERFQKIIGETLKGLSVLSIHNSEVALVFSLWLQGADPDKKISPLFPEIEPCLSIVKNLPGDVRKKLLNDPTFKHFVKDSESIVGALAFFRLSADRIETSKRGFSYSPAIKWLNSYVAQLQTARPDVDRSLPFQERWHLFVGGNPYQGIRDYFSLPEDREALQAILSAHPAAAKIVESIPEGKVMWKRLKKNLLEKLAGS</sequence>
<gene>
    <name evidence="1" type="ORF">DSOUD_1811</name>
</gene>
<evidence type="ECO:0000313" key="1">
    <source>
        <dbReference type="EMBL" id="ALC16586.1"/>
    </source>
</evidence>
<dbReference type="EMBL" id="CP010802">
    <property type="protein sequence ID" value="ALC16586.1"/>
    <property type="molecule type" value="Genomic_DNA"/>
</dbReference>
<dbReference type="Proteomes" id="UP000057158">
    <property type="component" value="Chromosome"/>
</dbReference>
<dbReference type="RefSeq" id="WP_053550673.1">
    <property type="nucleotide sequence ID" value="NZ_CP010802.1"/>
</dbReference>
<dbReference type="KEGG" id="des:DSOUD_1811"/>
<dbReference type="AlphaFoldDB" id="A0A0M5IRK1"/>
<protein>
    <submittedName>
        <fullName evidence="1">Uncharacterized protein</fullName>
    </submittedName>
</protein>
<evidence type="ECO:0000313" key="2">
    <source>
        <dbReference type="Proteomes" id="UP000057158"/>
    </source>
</evidence>
<accession>A0A0M5IRK1</accession>